<keyword evidence="4" id="KW-0804">Transcription</keyword>
<accession>A0A7I8L3U5</accession>
<evidence type="ECO:0000256" key="4">
    <source>
        <dbReference type="ARBA" id="ARBA00023163"/>
    </source>
</evidence>
<dbReference type="AlphaFoldDB" id="A0A7I8L3U5"/>
<dbReference type="Pfam" id="PF00319">
    <property type="entry name" value="SRF-TF"/>
    <property type="match status" value="1"/>
</dbReference>
<organism evidence="8 9">
    <name type="scientific">Spirodela intermedia</name>
    <name type="common">Intermediate duckweed</name>
    <dbReference type="NCBI Taxonomy" id="51605"/>
    <lineage>
        <taxon>Eukaryota</taxon>
        <taxon>Viridiplantae</taxon>
        <taxon>Streptophyta</taxon>
        <taxon>Embryophyta</taxon>
        <taxon>Tracheophyta</taxon>
        <taxon>Spermatophyta</taxon>
        <taxon>Magnoliopsida</taxon>
        <taxon>Liliopsida</taxon>
        <taxon>Araceae</taxon>
        <taxon>Lemnoideae</taxon>
        <taxon>Spirodela</taxon>
    </lineage>
</organism>
<keyword evidence="5" id="KW-0539">Nucleus</keyword>
<evidence type="ECO:0000259" key="7">
    <source>
        <dbReference type="PROSITE" id="PS50066"/>
    </source>
</evidence>
<comment type="subcellular location">
    <subcellularLocation>
        <location evidence="1">Nucleus</location>
    </subcellularLocation>
</comment>
<dbReference type="InterPro" id="IPR036879">
    <property type="entry name" value="TF_MADSbox_sf"/>
</dbReference>
<dbReference type="OrthoDB" id="1896642at2759"/>
<dbReference type="Proteomes" id="UP000663760">
    <property type="component" value="Chromosome 10"/>
</dbReference>
<dbReference type="GO" id="GO:0005634">
    <property type="term" value="C:nucleus"/>
    <property type="evidence" value="ECO:0007669"/>
    <property type="project" value="UniProtKB-SubCell"/>
</dbReference>
<dbReference type="EMBL" id="LR746273">
    <property type="protein sequence ID" value="CAA7403925.1"/>
    <property type="molecule type" value="Genomic_DNA"/>
</dbReference>
<evidence type="ECO:0000313" key="8">
    <source>
        <dbReference type="EMBL" id="CAA7403925.1"/>
    </source>
</evidence>
<evidence type="ECO:0000256" key="3">
    <source>
        <dbReference type="ARBA" id="ARBA00023125"/>
    </source>
</evidence>
<reference evidence="8" key="1">
    <citation type="submission" date="2020-02" db="EMBL/GenBank/DDBJ databases">
        <authorList>
            <person name="Scholz U."/>
            <person name="Mascher M."/>
            <person name="Fiebig A."/>
        </authorList>
    </citation>
    <scope>NUCLEOTIDE SEQUENCE</scope>
</reference>
<evidence type="ECO:0000256" key="6">
    <source>
        <dbReference type="SAM" id="MobiDB-lite"/>
    </source>
</evidence>
<name>A0A7I8L3U5_SPIIN</name>
<protein>
    <recommendedName>
        <fullName evidence="7">MADS-box domain-containing protein</fullName>
    </recommendedName>
</protein>
<evidence type="ECO:0000256" key="2">
    <source>
        <dbReference type="ARBA" id="ARBA00023015"/>
    </source>
</evidence>
<dbReference type="GO" id="GO:0003677">
    <property type="term" value="F:DNA binding"/>
    <property type="evidence" value="ECO:0007669"/>
    <property type="project" value="UniProtKB-KW"/>
</dbReference>
<sequence>MTRPAGRGRRARGPDHRRIDDVAARRVCFSKRRRGLLSKAEAFAGANPGWRVAVLVVSECGQIYAASYGGGEGPHAVIHRAINRTQACGQESSLSLPPVSSSGSSTPLPPTPFFFPSPSSPRMTTAGGQSLGLPGARGRDFVVTLSFRPPPNVFLMNALFIHRIRRT</sequence>
<keyword evidence="2" id="KW-0805">Transcription regulation</keyword>
<feature type="compositionally biased region" description="Low complexity" evidence="6">
    <location>
        <begin position="92"/>
        <end position="106"/>
    </location>
</feature>
<evidence type="ECO:0000313" key="9">
    <source>
        <dbReference type="Proteomes" id="UP000663760"/>
    </source>
</evidence>
<feature type="domain" description="MADS-box" evidence="7">
    <location>
        <begin position="17"/>
        <end position="70"/>
    </location>
</feature>
<dbReference type="PROSITE" id="PS50066">
    <property type="entry name" value="MADS_BOX_2"/>
    <property type="match status" value="1"/>
</dbReference>
<dbReference type="InterPro" id="IPR002100">
    <property type="entry name" value="TF_MADSbox"/>
</dbReference>
<keyword evidence="3" id="KW-0238">DNA-binding</keyword>
<proteinExistence type="predicted"/>
<dbReference type="GO" id="GO:0046983">
    <property type="term" value="F:protein dimerization activity"/>
    <property type="evidence" value="ECO:0007669"/>
    <property type="project" value="InterPro"/>
</dbReference>
<evidence type="ECO:0000256" key="1">
    <source>
        <dbReference type="ARBA" id="ARBA00004123"/>
    </source>
</evidence>
<dbReference type="Gene3D" id="3.40.1810.10">
    <property type="entry name" value="Transcription factor, MADS-box"/>
    <property type="match status" value="1"/>
</dbReference>
<keyword evidence="9" id="KW-1185">Reference proteome</keyword>
<evidence type="ECO:0000256" key="5">
    <source>
        <dbReference type="ARBA" id="ARBA00023242"/>
    </source>
</evidence>
<feature type="region of interest" description="Disordered" evidence="6">
    <location>
        <begin position="89"/>
        <end position="110"/>
    </location>
</feature>
<gene>
    <name evidence="8" type="ORF">SI8410_10014603</name>
</gene>
<dbReference type="SUPFAM" id="SSF55455">
    <property type="entry name" value="SRF-like"/>
    <property type="match status" value="1"/>
</dbReference>